<dbReference type="EMBL" id="JABRWM010000005">
    <property type="protein sequence ID" value="NRF18318.1"/>
    <property type="molecule type" value="Genomic_DNA"/>
</dbReference>
<evidence type="ECO:0000313" key="2">
    <source>
        <dbReference type="EMBL" id="NRF17868.1"/>
    </source>
</evidence>
<evidence type="ECO:0000313" key="1">
    <source>
        <dbReference type="EMBL" id="NRF17624.1"/>
    </source>
</evidence>
<proteinExistence type="predicted"/>
<evidence type="ECO:0000313" key="3">
    <source>
        <dbReference type="EMBL" id="NRF18318.1"/>
    </source>
</evidence>
<geneLocation type="plasmid" evidence="3">
    <name>unnamed5</name>
</geneLocation>
<dbReference type="RefSeq" id="WP_172873072.1">
    <property type="nucleotide sequence ID" value="NZ_JABRWL010000001.1"/>
</dbReference>
<keyword evidence="4" id="KW-1185">Reference proteome</keyword>
<reference evidence="3" key="1">
    <citation type="submission" date="2019-07" db="EMBL/GenBank/DDBJ databases">
        <title>FDA dAtabase for Regulatory Grade micrObial Sequences (FDA-ARGOS): Supporting development and validation of Infectious Disease Dx tests.</title>
        <authorList>
            <person name="Bachman M."/>
            <person name="Young C."/>
            <person name="Tallon L."/>
            <person name="Sadzewicz L."/>
            <person name="Vavikolanu K."/>
            <person name="Mehta A."/>
            <person name="Aluvathingal J."/>
            <person name="Nadendla S."/>
            <person name="Nandy P."/>
            <person name="Geyer C."/>
            <person name="Yan Y."/>
            <person name="Sichtig H."/>
        </authorList>
    </citation>
    <scope>NUCLEOTIDE SEQUENCE</scope>
    <source>
        <strain evidence="3">FDAARGOS_618</strain>
        <plasmid evidence="1">unnamed1</plasmid>
        <plasmid evidence="2">unnamed2</plasmid>
        <plasmid evidence="3">unnamed5</plasmid>
    </source>
</reference>
<accession>A0AA44EH34</accession>
<name>A0AA44EH34_9HYPH</name>
<dbReference type="EMBL" id="JABRWM010000001">
    <property type="protein sequence ID" value="NRF17624.1"/>
    <property type="molecule type" value="Genomic_DNA"/>
</dbReference>
<sequence length="57" mass="6192">MLTIYDEIQQLRVELAACILTPADRAASEAELAKLLAEQASLDSAFDAIMADEEPPE</sequence>
<geneLocation type="plasmid" evidence="2">
    <name>unnamed2</name>
</geneLocation>
<geneLocation type="plasmid" evidence="1">
    <name>unnamed1</name>
</geneLocation>
<comment type="caution">
    <text evidence="3">The sequence shown here is derived from an EMBL/GenBank/DDBJ whole genome shotgun (WGS) entry which is preliminary data.</text>
</comment>
<keyword evidence="3" id="KW-0614">Plasmid</keyword>
<dbReference type="EMBL" id="JABRWM010000002">
    <property type="protein sequence ID" value="NRF17868.1"/>
    <property type="molecule type" value="Genomic_DNA"/>
</dbReference>
<evidence type="ECO:0000313" key="4">
    <source>
        <dbReference type="Proteomes" id="UP001155820"/>
    </source>
</evidence>
<protein>
    <submittedName>
        <fullName evidence="3">Uncharacterized protein</fullName>
    </submittedName>
</protein>
<organism evidence="3 4">
    <name type="scientific">Agrobacterium pusense</name>
    <dbReference type="NCBI Taxonomy" id="648995"/>
    <lineage>
        <taxon>Bacteria</taxon>
        <taxon>Pseudomonadati</taxon>
        <taxon>Pseudomonadota</taxon>
        <taxon>Alphaproteobacteria</taxon>
        <taxon>Hyphomicrobiales</taxon>
        <taxon>Rhizobiaceae</taxon>
        <taxon>Rhizobium/Agrobacterium group</taxon>
        <taxon>Agrobacterium</taxon>
    </lineage>
</organism>
<dbReference type="Proteomes" id="UP001155820">
    <property type="component" value="Unassembled WGS sequence"/>
</dbReference>
<dbReference type="AlphaFoldDB" id="A0AA44EH34"/>
<gene>
    <name evidence="1" type="ORF">FOB26_00425</name>
    <name evidence="2" type="ORF">FOB26_01700</name>
    <name evidence="3" type="ORF">FOB26_04190</name>
</gene>